<sequence length="48" mass="5517">MLSFGTLHSLNSMHLAALYIRWLNEMQQLLVCCSVSRKIVHQELLCGQ</sequence>
<dbReference type="EMBL" id="GBRH01175429">
    <property type="protein sequence ID" value="JAE22467.1"/>
    <property type="molecule type" value="Transcribed_RNA"/>
</dbReference>
<accession>A0A0A9GD80</accession>
<evidence type="ECO:0000313" key="1">
    <source>
        <dbReference type="EMBL" id="JAE22467.1"/>
    </source>
</evidence>
<dbReference type="AlphaFoldDB" id="A0A0A9GD80"/>
<organism evidence="1">
    <name type="scientific">Arundo donax</name>
    <name type="common">Giant reed</name>
    <name type="synonym">Donax arundinaceus</name>
    <dbReference type="NCBI Taxonomy" id="35708"/>
    <lineage>
        <taxon>Eukaryota</taxon>
        <taxon>Viridiplantae</taxon>
        <taxon>Streptophyta</taxon>
        <taxon>Embryophyta</taxon>
        <taxon>Tracheophyta</taxon>
        <taxon>Spermatophyta</taxon>
        <taxon>Magnoliopsida</taxon>
        <taxon>Liliopsida</taxon>
        <taxon>Poales</taxon>
        <taxon>Poaceae</taxon>
        <taxon>PACMAD clade</taxon>
        <taxon>Arundinoideae</taxon>
        <taxon>Arundineae</taxon>
        <taxon>Arundo</taxon>
    </lineage>
</organism>
<proteinExistence type="predicted"/>
<protein>
    <submittedName>
        <fullName evidence="1">Uncharacterized protein</fullName>
    </submittedName>
</protein>
<reference evidence="1" key="1">
    <citation type="submission" date="2014-09" db="EMBL/GenBank/DDBJ databases">
        <authorList>
            <person name="Magalhaes I.L.F."/>
            <person name="Oliveira U."/>
            <person name="Santos F.R."/>
            <person name="Vidigal T.H.D.A."/>
            <person name="Brescovit A.D."/>
            <person name="Santos A.J."/>
        </authorList>
    </citation>
    <scope>NUCLEOTIDE SEQUENCE</scope>
    <source>
        <tissue evidence="1">Shoot tissue taken approximately 20 cm above the soil surface</tissue>
    </source>
</reference>
<reference evidence="1" key="2">
    <citation type="journal article" date="2015" name="Data Brief">
        <title>Shoot transcriptome of the giant reed, Arundo donax.</title>
        <authorList>
            <person name="Barrero R.A."/>
            <person name="Guerrero F.D."/>
            <person name="Moolhuijzen P."/>
            <person name="Goolsby J.A."/>
            <person name="Tidwell J."/>
            <person name="Bellgard S.E."/>
            <person name="Bellgard M.I."/>
        </authorList>
    </citation>
    <scope>NUCLEOTIDE SEQUENCE</scope>
    <source>
        <tissue evidence="1">Shoot tissue taken approximately 20 cm above the soil surface</tissue>
    </source>
</reference>
<name>A0A0A9GD80_ARUDO</name>